<dbReference type="SUPFAM" id="SSF53850">
    <property type="entry name" value="Periplasmic binding protein-like II"/>
    <property type="match status" value="1"/>
</dbReference>
<dbReference type="InterPro" id="IPR006059">
    <property type="entry name" value="SBP"/>
</dbReference>
<keyword evidence="2" id="KW-0732">Signal</keyword>
<evidence type="ECO:0000313" key="4">
    <source>
        <dbReference type="Proteomes" id="UP001595617"/>
    </source>
</evidence>
<evidence type="ECO:0000313" key="3">
    <source>
        <dbReference type="EMBL" id="MFC3854047.1"/>
    </source>
</evidence>
<gene>
    <name evidence="3" type="ORF">ACFOOG_14480</name>
</gene>
<evidence type="ECO:0000256" key="2">
    <source>
        <dbReference type="ARBA" id="ARBA00022729"/>
    </source>
</evidence>
<dbReference type="PIRSF" id="PIRSF002825">
    <property type="entry name" value="CfbpA"/>
    <property type="match status" value="1"/>
</dbReference>
<dbReference type="PANTHER" id="PTHR30006:SF15">
    <property type="entry name" value="IRON-UTILIZATION PERIPLASMIC PROTEIN"/>
    <property type="match status" value="1"/>
</dbReference>
<accession>A0ABV8A3W9</accession>
<dbReference type="Proteomes" id="UP001595617">
    <property type="component" value="Unassembled WGS sequence"/>
</dbReference>
<proteinExistence type="inferred from homology"/>
<dbReference type="Pfam" id="PF13416">
    <property type="entry name" value="SBP_bac_8"/>
    <property type="match status" value="1"/>
</dbReference>
<protein>
    <submittedName>
        <fullName evidence="3">Fe(3+) ABC transporter substrate-binding protein</fullName>
    </submittedName>
</protein>
<dbReference type="Gene3D" id="3.40.190.10">
    <property type="entry name" value="Periplasmic binding protein-like II"/>
    <property type="match status" value="2"/>
</dbReference>
<organism evidence="3 4">
    <name type="scientific">Saccharospirillum mangrovi</name>
    <dbReference type="NCBI Taxonomy" id="2161747"/>
    <lineage>
        <taxon>Bacteria</taxon>
        <taxon>Pseudomonadati</taxon>
        <taxon>Pseudomonadota</taxon>
        <taxon>Gammaproteobacteria</taxon>
        <taxon>Oceanospirillales</taxon>
        <taxon>Saccharospirillaceae</taxon>
        <taxon>Saccharospirillum</taxon>
    </lineage>
</organism>
<comment type="similarity">
    <text evidence="1">Belongs to the bacterial solute-binding protein 1 family.</text>
</comment>
<evidence type="ECO:0000256" key="1">
    <source>
        <dbReference type="ARBA" id="ARBA00008520"/>
    </source>
</evidence>
<keyword evidence="4" id="KW-1185">Reference proteome</keyword>
<dbReference type="EMBL" id="JBHRYR010000004">
    <property type="protein sequence ID" value="MFC3854047.1"/>
    <property type="molecule type" value="Genomic_DNA"/>
</dbReference>
<sequence length="330" mass="36525">MGIATSMAVSTVSAQEVNIYSARHYDSDLALYNAFTEQTGIKVNIIEGDSDQLIQRIKREGIASPADILMTIDAGRLWRAEQEGVFQSVESDVLNSRLPDSMRHPDGLWFGFSQRVRVIYYNRENFDPSQAQRYEDLASADFPGDICVRTSSNIYNQSLLSSMIERRGVEETQEWAEGIAANLARDPQGGDTDQILAVAAGECDVALANHYYYVRLLKSDNPAQREAARKVGIIFPNQDSYGTHANVGGAGLVTTSPNREEAVKFLEFLASDEAQEMFAVGNNEFPVVPGVFKDPVLESWGNFKIDEINITALGVNNPESVRVADRSGWR</sequence>
<comment type="caution">
    <text evidence="3">The sequence shown here is derived from an EMBL/GenBank/DDBJ whole genome shotgun (WGS) entry which is preliminary data.</text>
</comment>
<dbReference type="CDD" id="cd13542">
    <property type="entry name" value="PBP2_FutA1_ilke"/>
    <property type="match status" value="1"/>
</dbReference>
<reference evidence="4" key="1">
    <citation type="journal article" date="2019" name="Int. J. Syst. Evol. Microbiol.">
        <title>The Global Catalogue of Microorganisms (GCM) 10K type strain sequencing project: providing services to taxonomists for standard genome sequencing and annotation.</title>
        <authorList>
            <consortium name="The Broad Institute Genomics Platform"/>
            <consortium name="The Broad Institute Genome Sequencing Center for Infectious Disease"/>
            <person name="Wu L."/>
            <person name="Ma J."/>
        </authorList>
    </citation>
    <scope>NUCLEOTIDE SEQUENCE [LARGE SCALE GENOMIC DNA]</scope>
    <source>
        <strain evidence="4">IBRC 10765</strain>
    </source>
</reference>
<dbReference type="RefSeq" id="WP_380698078.1">
    <property type="nucleotide sequence ID" value="NZ_JBHRYR010000004.1"/>
</dbReference>
<dbReference type="PANTHER" id="PTHR30006">
    <property type="entry name" value="THIAMINE-BINDING PERIPLASMIC PROTEIN-RELATED"/>
    <property type="match status" value="1"/>
</dbReference>
<dbReference type="InterPro" id="IPR026045">
    <property type="entry name" value="Ferric-bd"/>
</dbReference>
<name>A0ABV8A3W9_9GAMM</name>